<sequence length="131" mass="15277">MKNAFDHLIEGLVKDYGMPSFPDKSHEDEVYCFEFENKVSIKIYQDSARWVYFLAEFGTLIDLKTEVLNELLKLNKFSFRTPFFTVGMGTEGEAMLHTRAPLIEVDSVQMRNIFENLILIANNIKKKFNIQ</sequence>
<dbReference type="RefSeq" id="WP_367168299.1">
    <property type="nucleotide sequence ID" value="NZ_JBFKZN010000010.1"/>
</dbReference>
<keyword evidence="2" id="KW-1185">Reference proteome</keyword>
<name>A0ABV3N5F4_9GAMM</name>
<proteinExistence type="predicted"/>
<dbReference type="Gene3D" id="3.30.1460.10">
    <property type="match status" value="1"/>
</dbReference>
<dbReference type="EMBL" id="JBFKZN010000010">
    <property type="protein sequence ID" value="MEW5291061.1"/>
    <property type="molecule type" value="Genomic_DNA"/>
</dbReference>
<evidence type="ECO:0000313" key="1">
    <source>
        <dbReference type="EMBL" id="MEW5291061.1"/>
    </source>
</evidence>
<protein>
    <submittedName>
        <fullName evidence="1">CesT family type III secretion system chaperone</fullName>
    </submittedName>
</protein>
<dbReference type="SUPFAM" id="SSF69635">
    <property type="entry name" value="Type III secretory system chaperone-like"/>
    <property type="match status" value="1"/>
</dbReference>
<dbReference type="InterPro" id="IPR010261">
    <property type="entry name" value="Tir_chaperone"/>
</dbReference>
<gene>
    <name evidence="1" type="ORF">ABW286_18055</name>
</gene>
<reference evidence="1 2" key="1">
    <citation type="submission" date="2024-07" db="EMBL/GenBank/DDBJ databases">
        <authorList>
            <person name="Dulla G.F.J."/>
            <person name="Delorm J.G."/>
        </authorList>
    </citation>
    <scope>NUCLEOTIDE SEQUENCE [LARGE SCALE GENOMIC DNA]</scope>
    <source>
        <strain evidence="1 2">JGD 233</strain>
    </source>
</reference>
<dbReference type="Proteomes" id="UP001554567">
    <property type="component" value="Unassembled WGS sequence"/>
</dbReference>
<organism evidence="1 2">
    <name type="scientific">Erwinia papayae</name>
    <dbReference type="NCBI Taxonomy" id="206499"/>
    <lineage>
        <taxon>Bacteria</taxon>
        <taxon>Pseudomonadati</taxon>
        <taxon>Pseudomonadota</taxon>
        <taxon>Gammaproteobacteria</taxon>
        <taxon>Enterobacterales</taxon>
        <taxon>Erwiniaceae</taxon>
        <taxon>Erwinia</taxon>
    </lineage>
</organism>
<dbReference type="Pfam" id="PF05932">
    <property type="entry name" value="CesT"/>
    <property type="match status" value="1"/>
</dbReference>
<comment type="caution">
    <text evidence="1">The sequence shown here is derived from an EMBL/GenBank/DDBJ whole genome shotgun (WGS) entry which is preliminary data.</text>
</comment>
<evidence type="ECO:0000313" key="2">
    <source>
        <dbReference type="Proteomes" id="UP001554567"/>
    </source>
</evidence>
<accession>A0ABV3N5F4</accession>